<dbReference type="InterPro" id="IPR025408">
    <property type="entry name" value="DUF4134"/>
</dbReference>
<proteinExistence type="predicted"/>
<accession>A0A2U0TX70</accession>
<organism evidence="2 3">
    <name type="scientific">Hallella colorans</name>
    <dbReference type="NCBI Taxonomy" id="1703337"/>
    <lineage>
        <taxon>Bacteria</taxon>
        <taxon>Pseudomonadati</taxon>
        <taxon>Bacteroidota</taxon>
        <taxon>Bacteroidia</taxon>
        <taxon>Bacteroidales</taxon>
        <taxon>Prevotellaceae</taxon>
        <taxon>Hallella</taxon>
    </lineage>
</organism>
<keyword evidence="3" id="KW-1185">Reference proteome</keyword>
<feature type="transmembrane region" description="Helical" evidence="1">
    <location>
        <begin position="32"/>
        <end position="51"/>
    </location>
</feature>
<reference evidence="2 3" key="1">
    <citation type="submission" date="2018-05" db="EMBL/GenBank/DDBJ databases">
        <title>Genomic Encyclopedia of Type Strains, Phase IV (KMG-IV): sequencing the most valuable type-strain genomes for metagenomic binning, comparative biology and taxonomic classification.</title>
        <authorList>
            <person name="Goeker M."/>
        </authorList>
    </citation>
    <scope>NUCLEOTIDE SEQUENCE [LARGE SCALE GENOMIC DNA]</scope>
    <source>
        <strain evidence="2 3">DSM 100333</strain>
    </source>
</reference>
<keyword evidence="1" id="KW-0812">Transmembrane</keyword>
<protein>
    <submittedName>
        <fullName evidence="2">Uncharacterized protein DUF4134</fullName>
    </submittedName>
</protein>
<sequence>MNQNLSLMVSGAKSFGISAVKKIKSVATDPRFVLVMLMLVVVTVAADAQNIDSGIQAITKSTDALKKYIPVVTKLCYALAGIVAIVGAISVYIKMNNEEQDVKKSIMMIVGACIFLVAAAQALPLFFGLQ</sequence>
<evidence type="ECO:0000256" key="1">
    <source>
        <dbReference type="SAM" id="Phobius"/>
    </source>
</evidence>
<comment type="caution">
    <text evidence="2">The sequence shown here is derived from an EMBL/GenBank/DDBJ whole genome shotgun (WGS) entry which is preliminary data.</text>
</comment>
<dbReference type="AlphaFoldDB" id="A0A2U0TX70"/>
<keyword evidence="1" id="KW-0472">Membrane</keyword>
<name>A0A2U0TX70_9BACT</name>
<dbReference type="RefSeq" id="WP_419185315.1">
    <property type="nucleotide sequence ID" value="NZ_QENY01000027.1"/>
</dbReference>
<evidence type="ECO:0000313" key="3">
    <source>
        <dbReference type="Proteomes" id="UP000245870"/>
    </source>
</evidence>
<feature type="transmembrane region" description="Helical" evidence="1">
    <location>
        <begin position="71"/>
        <end position="93"/>
    </location>
</feature>
<keyword evidence="1" id="KW-1133">Transmembrane helix</keyword>
<gene>
    <name evidence="2" type="ORF">C7379_1274</name>
</gene>
<evidence type="ECO:0000313" key="2">
    <source>
        <dbReference type="EMBL" id="PVX48183.1"/>
    </source>
</evidence>
<feature type="transmembrane region" description="Helical" evidence="1">
    <location>
        <begin position="105"/>
        <end position="127"/>
    </location>
</feature>
<dbReference type="Proteomes" id="UP000245870">
    <property type="component" value="Unassembled WGS sequence"/>
</dbReference>
<dbReference type="EMBL" id="QENY01000027">
    <property type="protein sequence ID" value="PVX48183.1"/>
    <property type="molecule type" value="Genomic_DNA"/>
</dbReference>
<dbReference type="Pfam" id="PF13572">
    <property type="entry name" value="DUF4134"/>
    <property type="match status" value="1"/>
</dbReference>